<dbReference type="EMBL" id="FPKU01000001">
    <property type="protein sequence ID" value="SFZ82753.1"/>
    <property type="molecule type" value="Genomic_DNA"/>
</dbReference>
<keyword evidence="7" id="KW-0407">Ion channel</keyword>
<feature type="domain" description="Mechanosensitive ion channel MscS" evidence="8">
    <location>
        <begin position="105"/>
        <end position="172"/>
    </location>
</feature>
<dbReference type="Pfam" id="PF21082">
    <property type="entry name" value="MS_channel_3rd"/>
    <property type="match status" value="1"/>
</dbReference>
<evidence type="ECO:0000259" key="8">
    <source>
        <dbReference type="Pfam" id="PF00924"/>
    </source>
</evidence>
<evidence type="ECO:0000256" key="2">
    <source>
        <dbReference type="ARBA" id="ARBA00008017"/>
    </source>
</evidence>
<dbReference type="InterPro" id="IPR011066">
    <property type="entry name" value="MscS_channel_C_sf"/>
</dbReference>
<dbReference type="InterPro" id="IPR006685">
    <property type="entry name" value="MscS_channel_2nd"/>
</dbReference>
<dbReference type="InterPro" id="IPR011014">
    <property type="entry name" value="MscS_channel_TM-2"/>
</dbReference>
<dbReference type="InterPro" id="IPR049278">
    <property type="entry name" value="MS_channel_C"/>
</dbReference>
<dbReference type="Gene3D" id="3.30.70.100">
    <property type="match status" value="1"/>
</dbReference>
<reference evidence="11 12" key="1">
    <citation type="submission" date="2016-11" db="EMBL/GenBank/DDBJ databases">
        <authorList>
            <person name="Jaros S."/>
            <person name="Januszkiewicz K."/>
            <person name="Wedrychowicz H."/>
        </authorList>
    </citation>
    <scope>NUCLEOTIDE SEQUENCE [LARGE SCALE GENOMIC DNA]</scope>
    <source>
        <strain evidence="11 12">ATCC 23634</strain>
    </source>
</reference>
<dbReference type="AlphaFoldDB" id="A0A1K2HVK8"/>
<evidence type="ECO:0000256" key="7">
    <source>
        <dbReference type="RuleBase" id="RU369025"/>
    </source>
</evidence>
<keyword evidence="6 7" id="KW-0472">Membrane</keyword>
<dbReference type="STRING" id="665118.SAMN02983003_1257"/>
<feature type="transmembrane region" description="Helical" evidence="7">
    <location>
        <begin position="12"/>
        <end position="38"/>
    </location>
</feature>
<dbReference type="OrthoDB" id="9814206at2"/>
<keyword evidence="7" id="KW-0997">Cell inner membrane</keyword>
<feature type="transmembrane region" description="Helical" evidence="7">
    <location>
        <begin position="59"/>
        <end position="81"/>
    </location>
</feature>
<protein>
    <recommendedName>
        <fullName evidence="7">Small-conductance mechanosensitive channel</fullName>
    </recommendedName>
</protein>
<evidence type="ECO:0000256" key="3">
    <source>
        <dbReference type="ARBA" id="ARBA00022475"/>
    </source>
</evidence>
<organism evidence="11 12">
    <name type="scientific">Devosia enhydra</name>
    <dbReference type="NCBI Taxonomy" id="665118"/>
    <lineage>
        <taxon>Bacteria</taxon>
        <taxon>Pseudomonadati</taxon>
        <taxon>Pseudomonadota</taxon>
        <taxon>Alphaproteobacteria</taxon>
        <taxon>Hyphomicrobiales</taxon>
        <taxon>Devosiaceae</taxon>
        <taxon>Devosia</taxon>
    </lineage>
</organism>
<comment type="function">
    <text evidence="7">Mechanosensitive channel that participates in the regulation of osmotic pressure changes within the cell, opening in response to stretch forces in the membrane lipid bilayer, without the need for other proteins. Contributes to normal resistance to hypoosmotic shock. Forms an ion channel of 1.0 nanosiemens conductance with a slight preference for anions.</text>
</comment>
<evidence type="ECO:0000313" key="12">
    <source>
        <dbReference type="Proteomes" id="UP000183447"/>
    </source>
</evidence>
<dbReference type="Proteomes" id="UP000183447">
    <property type="component" value="Unassembled WGS sequence"/>
</dbReference>
<dbReference type="Pfam" id="PF21088">
    <property type="entry name" value="MS_channel_1st"/>
    <property type="match status" value="1"/>
</dbReference>
<dbReference type="SUPFAM" id="SSF82689">
    <property type="entry name" value="Mechanosensitive channel protein MscS (YggB), C-terminal domain"/>
    <property type="match status" value="1"/>
</dbReference>
<dbReference type="Gene3D" id="2.30.30.60">
    <property type="match status" value="1"/>
</dbReference>
<comment type="subunit">
    <text evidence="7">Homoheptamer.</text>
</comment>
<evidence type="ECO:0000256" key="5">
    <source>
        <dbReference type="ARBA" id="ARBA00022989"/>
    </source>
</evidence>
<accession>A0A1K2HVK8</accession>
<feature type="transmembrane region" description="Helical" evidence="7">
    <location>
        <begin position="87"/>
        <end position="118"/>
    </location>
</feature>
<keyword evidence="5 7" id="KW-1133">Transmembrane helix</keyword>
<dbReference type="Gene3D" id="1.10.287.1260">
    <property type="match status" value="1"/>
</dbReference>
<comment type="subcellular location">
    <subcellularLocation>
        <location evidence="7">Cell inner membrane</location>
        <topology evidence="7">Multi-pass membrane protein</topology>
    </subcellularLocation>
    <subcellularLocation>
        <location evidence="1">Cell membrane</location>
        <topology evidence="1">Multi-pass membrane protein</topology>
    </subcellularLocation>
</comment>
<evidence type="ECO:0000256" key="6">
    <source>
        <dbReference type="ARBA" id="ARBA00023136"/>
    </source>
</evidence>
<dbReference type="InterPro" id="IPR049142">
    <property type="entry name" value="MS_channel_1st"/>
</dbReference>
<evidence type="ECO:0000256" key="4">
    <source>
        <dbReference type="ARBA" id="ARBA00022692"/>
    </source>
</evidence>
<evidence type="ECO:0000259" key="10">
    <source>
        <dbReference type="Pfam" id="PF21088"/>
    </source>
</evidence>
<evidence type="ECO:0000256" key="1">
    <source>
        <dbReference type="ARBA" id="ARBA00004651"/>
    </source>
</evidence>
<dbReference type="PANTHER" id="PTHR30221">
    <property type="entry name" value="SMALL-CONDUCTANCE MECHANOSENSITIVE CHANNEL"/>
    <property type="match status" value="1"/>
</dbReference>
<evidence type="ECO:0000259" key="9">
    <source>
        <dbReference type="Pfam" id="PF21082"/>
    </source>
</evidence>
<evidence type="ECO:0000313" key="11">
    <source>
        <dbReference type="EMBL" id="SFZ82753.1"/>
    </source>
</evidence>
<feature type="domain" description="Mechanosensitive ion channel transmembrane helices 2/3" evidence="10">
    <location>
        <begin position="63"/>
        <end position="103"/>
    </location>
</feature>
<dbReference type="InterPro" id="IPR045275">
    <property type="entry name" value="MscS_archaea/bacteria_type"/>
</dbReference>
<sequence length="282" mass="30257">MTITEDNQLAFAWLGGHALALGLAMLILAIGYVSARWLSGVIKRLLPRAYGVDKNFTPLLAQATYYGVIVLSVVMALNLVGVQSTSILAVLGAAGLAIALALQGTLSNIASGLMLVLLRPVAIGEYITSDGGVSGIVVEIGLFGTRLRTTSGLYVFIPNQKLFASAITNHSREVRRRVDITVTMPDALDIARARKVLLRIATSDRRVLVDPAPTVHVDSFSGSSVTLQLRAWTQTPDYLPTLYALTEEAKLALDRALTGEERSQINVVPDQTTPRPDSIPKP</sequence>
<dbReference type="PANTHER" id="PTHR30221:SF8">
    <property type="entry name" value="SMALL-CONDUCTANCE MECHANOSENSITIVE CHANNEL"/>
    <property type="match status" value="1"/>
</dbReference>
<feature type="domain" description="Mechanosensitive ion channel MscS C-terminal" evidence="9">
    <location>
        <begin position="179"/>
        <end position="255"/>
    </location>
</feature>
<comment type="similarity">
    <text evidence="2 7">Belongs to the MscS (TC 1.A.23) family.</text>
</comment>
<dbReference type="InterPro" id="IPR023408">
    <property type="entry name" value="MscS_beta-dom_sf"/>
</dbReference>
<keyword evidence="7" id="KW-0813">Transport</keyword>
<keyword evidence="4 7" id="KW-0812">Transmembrane</keyword>
<dbReference type="InterPro" id="IPR010920">
    <property type="entry name" value="LSM_dom_sf"/>
</dbReference>
<dbReference type="GO" id="GO:0005886">
    <property type="term" value="C:plasma membrane"/>
    <property type="evidence" value="ECO:0007669"/>
    <property type="project" value="UniProtKB-SubCell"/>
</dbReference>
<keyword evidence="7" id="KW-0406">Ion transport</keyword>
<name>A0A1K2HVK8_9HYPH</name>
<keyword evidence="3" id="KW-1003">Cell membrane</keyword>
<dbReference type="RefSeq" id="WP_072339954.1">
    <property type="nucleotide sequence ID" value="NZ_FPKU01000001.1"/>
</dbReference>
<dbReference type="Pfam" id="PF00924">
    <property type="entry name" value="MS_channel_2nd"/>
    <property type="match status" value="1"/>
</dbReference>
<gene>
    <name evidence="11" type="ORF">SAMN02983003_1257</name>
</gene>
<dbReference type="SUPFAM" id="SSF50182">
    <property type="entry name" value="Sm-like ribonucleoproteins"/>
    <property type="match status" value="1"/>
</dbReference>
<dbReference type="GO" id="GO:0008381">
    <property type="term" value="F:mechanosensitive monoatomic ion channel activity"/>
    <property type="evidence" value="ECO:0007669"/>
    <property type="project" value="InterPro"/>
</dbReference>
<keyword evidence="12" id="KW-1185">Reference proteome</keyword>
<comment type="caution">
    <text evidence="7">Lacks conserved residue(s) required for the propagation of feature annotation.</text>
</comment>
<proteinExistence type="inferred from homology"/>
<dbReference type="SUPFAM" id="SSF82861">
    <property type="entry name" value="Mechanosensitive channel protein MscS (YggB), transmembrane region"/>
    <property type="match status" value="1"/>
</dbReference>